<dbReference type="GeneID" id="41955840"/>
<name>A0A6P8BF65_PYRGI</name>
<sequence>MPAPEEAFTITGGCNCGAVRYRVQVRKAVYPPRMLFHVPSVRPTDEKNILTATGICHCDSWRTGTGGIPASWGGHAGAGQRGSEPRRREDAPVVPVGRRSRRLAATQQIARGWASTA</sequence>
<dbReference type="SUPFAM" id="SSF51316">
    <property type="entry name" value="Mss4-like"/>
    <property type="match status" value="1"/>
</dbReference>
<evidence type="ECO:0000313" key="2">
    <source>
        <dbReference type="Proteomes" id="UP000515153"/>
    </source>
</evidence>
<gene>
    <name evidence="3" type="ORF">PgNI_00849</name>
</gene>
<dbReference type="InterPro" id="IPR011057">
    <property type="entry name" value="Mss4-like_sf"/>
</dbReference>
<reference evidence="3" key="1">
    <citation type="journal article" date="2019" name="Mol. Biol. Evol.">
        <title>Blast fungal genomes show frequent chromosomal changes, gene gains and losses, and effector gene turnover.</title>
        <authorList>
            <person name="Gomez Luciano L.B."/>
            <person name="Jason Tsai I."/>
            <person name="Chuma I."/>
            <person name="Tosa Y."/>
            <person name="Chen Y.H."/>
            <person name="Li J.Y."/>
            <person name="Li M.Y."/>
            <person name="Jade Lu M.Y."/>
            <person name="Nakayashiki H."/>
            <person name="Li W.H."/>
        </authorList>
    </citation>
    <scope>NUCLEOTIDE SEQUENCE</scope>
    <source>
        <strain evidence="3">NI907</strain>
    </source>
</reference>
<reference evidence="3" key="3">
    <citation type="submission" date="2025-08" db="UniProtKB">
        <authorList>
            <consortium name="RefSeq"/>
        </authorList>
    </citation>
    <scope>IDENTIFICATION</scope>
    <source>
        <strain evidence="3">NI907</strain>
    </source>
</reference>
<proteinExistence type="predicted"/>
<accession>A0A6P8BF65</accession>
<dbReference type="Proteomes" id="UP000515153">
    <property type="component" value="Unplaced"/>
</dbReference>
<evidence type="ECO:0000313" key="3">
    <source>
        <dbReference type="RefSeq" id="XP_030985850.1"/>
    </source>
</evidence>
<keyword evidence="2" id="KW-1185">Reference proteome</keyword>
<dbReference type="AlphaFoldDB" id="A0A6P8BF65"/>
<reference evidence="3" key="2">
    <citation type="submission" date="2019-10" db="EMBL/GenBank/DDBJ databases">
        <authorList>
            <consortium name="NCBI Genome Project"/>
        </authorList>
    </citation>
    <scope>NUCLEOTIDE SEQUENCE</scope>
    <source>
        <strain evidence="3">NI907</strain>
    </source>
</reference>
<feature type="region of interest" description="Disordered" evidence="1">
    <location>
        <begin position="67"/>
        <end position="98"/>
    </location>
</feature>
<protein>
    <recommendedName>
        <fullName evidence="4">CENP-V/GFA domain-containing protein</fullName>
    </recommendedName>
</protein>
<dbReference type="KEGG" id="pgri:PgNI_00849"/>
<evidence type="ECO:0008006" key="4">
    <source>
        <dbReference type="Google" id="ProtNLM"/>
    </source>
</evidence>
<evidence type="ECO:0000256" key="1">
    <source>
        <dbReference type="SAM" id="MobiDB-lite"/>
    </source>
</evidence>
<organism evidence="2 3">
    <name type="scientific">Pyricularia grisea</name>
    <name type="common">Crabgrass-specific blast fungus</name>
    <name type="synonym">Magnaporthe grisea</name>
    <dbReference type="NCBI Taxonomy" id="148305"/>
    <lineage>
        <taxon>Eukaryota</taxon>
        <taxon>Fungi</taxon>
        <taxon>Dikarya</taxon>
        <taxon>Ascomycota</taxon>
        <taxon>Pezizomycotina</taxon>
        <taxon>Sordariomycetes</taxon>
        <taxon>Sordariomycetidae</taxon>
        <taxon>Magnaporthales</taxon>
        <taxon>Pyriculariaceae</taxon>
        <taxon>Pyricularia</taxon>
    </lineage>
</organism>
<dbReference type="RefSeq" id="XP_030985850.1">
    <property type="nucleotide sequence ID" value="XM_031120926.1"/>
</dbReference>
<dbReference type="Gene3D" id="3.90.1590.10">
    <property type="entry name" value="glutathione-dependent formaldehyde- activating enzyme (gfa)"/>
    <property type="match status" value="1"/>
</dbReference>